<gene>
    <name evidence="1" type="ORF">Psch_03170</name>
</gene>
<reference evidence="1 2" key="1">
    <citation type="journal article" date="2018" name="Environ. Microbiol.">
        <title>Novel energy conservation strategies and behaviour of Pelotomaculum schinkii driving syntrophic propionate catabolism.</title>
        <authorList>
            <person name="Hidalgo-Ahumada C.A.P."/>
            <person name="Nobu M.K."/>
            <person name="Narihiro T."/>
            <person name="Tamaki H."/>
            <person name="Liu W.T."/>
            <person name="Kamagata Y."/>
            <person name="Stams A.J.M."/>
            <person name="Imachi H."/>
            <person name="Sousa D.Z."/>
        </authorList>
    </citation>
    <scope>NUCLEOTIDE SEQUENCE [LARGE SCALE GENOMIC DNA]</scope>
    <source>
        <strain evidence="1 2">HH</strain>
    </source>
</reference>
<name>A0A4Y7RAV7_9FIRM</name>
<sequence length="96" mass="10251">MPVVATCLEGGTGIKEDCSGDCRKSIPLAKVSERAAKVKVLLCLTILEKTVLTALVTTFDPAVLLGLKLQSQPSGRIEVLKDKLAQFLSLPMNLRG</sequence>
<evidence type="ECO:0000313" key="1">
    <source>
        <dbReference type="EMBL" id="TEB06128.1"/>
    </source>
</evidence>
<dbReference type="EMBL" id="QFGA01000002">
    <property type="protein sequence ID" value="TEB06128.1"/>
    <property type="molecule type" value="Genomic_DNA"/>
</dbReference>
<comment type="caution">
    <text evidence="1">The sequence shown here is derived from an EMBL/GenBank/DDBJ whole genome shotgun (WGS) entry which is preliminary data.</text>
</comment>
<dbReference type="AlphaFoldDB" id="A0A4Y7RAV7"/>
<proteinExistence type="predicted"/>
<dbReference type="Proteomes" id="UP000298324">
    <property type="component" value="Unassembled WGS sequence"/>
</dbReference>
<organism evidence="1 2">
    <name type="scientific">Pelotomaculum schinkii</name>
    <dbReference type="NCBI Taxonomy" id="78350"/>
    <lineage>
        <taxon>Bacteria</taxon>
        <taxon>Bacillati</taxon>
        <taxon>Bacillota</taxon>
        <taxon>Clostridia</taxon>
        <taxon>Eubacteriales</taxon>
        <taxon>Desulfotomaculaceae</taxon>
        <taxon>Pelotomaculum</taxon>
    </lineage>
</organism>
<evidence type="ECO:0000313" key="2">
    <source>
        <dbReference type="Proteomes" id="UP000298324"/>
    </source>
</evidence>
<protein>
    <submittedName>
        <fullName evidence="1">Uncharacterized protein</fullName>
    </submittedName>
</protein>
<accession>A0A4Y7RAV7</accession>
<keyword evidence="2" id="KW-1185">Reference proteome</keyword>